<reference evidence="10" key="1">
    <citation type="thesis" date="2021" institute="BYU ScholarsArchive" country="Provo, UT, USA">
        <title>Applications of and Algorithms for Genome Assembly and Genomic Analyses with an Emphasis on Marine Teleosts.</title>
        <authorList>
            <person name="Pickett B.D."/>
        </authorList>
    </citation>
    <scope>NUCLEOTIDE SEQUENCE</scope>
    <source>
        <strain evidence="10">HI-2016</strain>
    </source>
</reference>
<evidence type="ECO:0000256" key="8">
    <source>
        <dbReference type="SAM" id="MobiDB-lite"/>
    </source>
</evidence>
<keyword evidence="11" id="KW-1185">Reference proteome</keyword>
<keyword evidence="5 9" id="KW-1133">Transmembrane helix</keyword>
<feature type="compositionally biased region" description="Pro residues" evidence="8">
    <location>
        <begin position="411"/>
        <end position="427"/>
    </location>
</feature>
<proteinExistence type="inferred from homology"/>
<comment type="similarity">
    <text evidence="2">Belongs to the NEMP family.</text>
</comment>
<protein>
    <recommendedName>
        <fullName evidence="12">Nuclear envelope integral membrane protein 2</fullName>
    </recommendedName>
</protein>
<feature type="transmembrane region" description="Helical" evidence="9">
    <location>
        <begin position="137"/>
        <end position="158"/>
    </location>
</feature>
<name>A0A8T2PDC1_9TELE</name>
<dbReference type="EMBL" id="JAFBMS010000010">
    <property type="protein sequence ID" value="KAG9349181.1"/>
    <property type="molecule type" value="Genomic_DNA"/>
</dbReference>
<keyword evidence="4" id="KW-0732">Signal</keyword>
<gene>
    <name evidence="10" type="ORF">JZ751_029505</name>
</gene>
<feature type="region of interest" description="Disordered" evidence="8">
    <location>
        <begin position="409"/>
        <end position="437"/>
    </location>
</feature>
<feature type="transmembrane region" description="Helical" evidence="9">
    <location>
        <begin position="167"/>
        <end position="189"/>
    </location>
</feature>
<evidence type="ECO:0008006" key="12">
    <source>
        <dbReference type="Google" id="ProtNLM"/>
    </source>
</evidence>
<evidence type="ECO:0000256" key="2">
    <source>
        <dbReference type="ARBA" id="ARBA00005748"/>
    </source>
</evidence>
<dbReference type="GO" id="GO:0005637">
    <property type="term" value="C:nuclear inner membrane"/>
    <property type="evidence" value="ECO:0007669"/>
    <property type="project" value="UniProtKB-SubCell"/>
</dbReference>
<dbReference type="Proteomes" id="UP000824540">
    <property type="component" value="Unassembled WGS sequence"/>
</dbReference>
<feature type="transmembrane region" description="Helical" evidence="9">
    <location>
        <begin position="12"/>
        <end position="32"/>
    </location>
</feature>
<organism evidence="10 11">
    <name type="scientific">Albula glossodonta</name>
    <name type="common">roundjaw bonefish</name>
    <dbReference type="NCBI Taxonomy" id="121402"/>
    <lineage>
        <taxon>Eukaryota</taxon>
        <taxon>Metazoa</taxon>
        <taxon>Chordata</taxon>
        <taxon>Craniata</taxon>
        <taxon>Vertebrata</taxon>
        <taxon>Euteleostomi</taxon>
        <taxon>Actinopterygii</taxon>
        <taxon>Neopterygii</taxon>
        <taxon>Teleostei</taxon>
        <taxon>Albuliformes</taxon>
        <taxon>Albulidae</taxon>
        <taxon>Albula</taxon>
    </lineage>
</organism>
<dbReference type="PANTHER" id="PTHR13598:SF5">
    <property type="entry name" value="NUCLEAR ENVELOPE INTEGRAL MEMBRANE PROTEIN 2"/>
    <property type="match status" value="1"/>
</dbReference>
<comment type="caution">
    <text evidence="10">The sequence shown here is derived from an EMBL/GenBank/DDBJ whole genome shotgun (WGS) entry which is preliminary data.</text>
</comment>
<dbReference type="OrthoDB" id="509138at2759"/>
<accession>A0A8T2PDC1</accession>
<evidence type="ECO:0000256" key="1">
    <source>
        <dbReference type="ARBA" id="ARBA00004575"/>
    </source>
</evidence>
<dbReference type="PANTHER" id="PTHR13598">
    <property type="entry name" value="AT07567P-RELATED"/>
    <property type="match status" value="1"/>
</dbReference>
<keyword evidence="3 9" id="KW-0812">Transmembrane</keyword>
<evidence type="ECO:0000256" key="4">
    <source>
        <dbReference type="ARBA" id="ARBA00022729"/>
    </source>
</evidence>
<keyword evidence="6 9" id="KW-0472">Membrane</keyword>
<evidence type="ECO:0000256" key="7">
    <source>
        <dbReference type="ARBA" id="ARBA00023242"/>
    </source>
</evidence>
<dbReference type="AlphaFoldDB" id="A0A8T2PDC1"/>
<evidence type="ECO:0000256" key="6">
    <source>
        <dbReference type="ARBA" id="ARBA00023136"/>
    </source>
</evidence>
<evidence type="ECO:0000313" key="10">
    <source>
        <dbReference type="EMBL" id="KAG9349181.1"/>
    </source>
</evidence>
<dbReference type="Pfam" id="PF10225">
    <property type="entry name" value="NEMP"/>
    <property type="match status" value="1"/>
</dbReference>
<comment type="subcellular location">
    <subcellularLocation>
        <location evidence="1">Nucleus inner membrane</location>
        <topology evidence="1">Multi-pass membrane protein</topology>
        <orientation evidence="1">Nucleoplasmic side</orientation>
    </subcellularLocation>
</comment>
<feature type="transmembrane region" description="Helical" evidence="9">
    <location>
        <begin position="195"/>
        <end position="215"/>
    </location>
</feature>
<evidence type="ECO:0000256" key="5">
    <source>
        <dbReference type="ARBA" id="ARBA00022989"/>
    </source>
</evidence>
<evidence type="ECO:0000256" key="3">
    <source>
        <dbReference type="ARBA" id="ARBA00022692"/>
    </source>
</evidence>
<evidence type="ECO:0000313" key="11">
    <source>
        <dbReference type="Proteomes" id="UP000824540"/>
    </source>
</evidence>
<keyword evidence="7" id="KW-0539">Nucleus</keyword>
<dbReference type="InterPro" id="IPR019358">
    <property type="entry name" value="NEMP_fam"/>
</dbReference>
<evidence type="ECO:0000256" key="9">
    <source>
        <dbReference type="SAM" id="Phobius"/>
    </source>
</evidence>
<feature type="transmembrane region" description="Helical" evidence="9">
    <location>
        <begin position="113"/>
        <end position="131"/>
    </location>
</feature>
<feature type="transmembrane region" description="Helical" evidence="9">
    <location>
        <begin position="227"/>
        <end position="246"/>
    </location>
</feature>
<sequence>MQPLEECFQKYLFLYLFSATMPMRVTVIRMQVRVTGDDGVRLVYPMEAGSCLEPDNFITLSRCIYDHYWASSSTGEKSLDIPLVAQDVCFMVKSKRASVQYTLQVAGKKLNRVHFGLFISGAILFYFAGAVCRSPPFYYGAGVSLGMISIPVFILFLLKNFIPKRGLFLLFGVSSSLSYMGLRHLLAHWDEVLALYWRELLGYLLMSCLISFAICYKRGPITDEKSLVLLTWTVQIVAMGMMYYGITYPVASYTLLASLLGLKCLPYFWKVLLATCRLTGRLFRGGQGLFRRRPQVQLLTEEEYREQGETYTKASLEALREHCTSAGFPAWDTVLRLRSPQRFADFLRGGSHLGPGESQTHEQQYGLGGTYFEDMIFSGNRGGAASVGGAFQHGSWGDVSQEELEYYEPALPAPSPPPTPLPSPAPVRTPALPSSDSVSLPPMYGLPMCPYPALTYTPHPEASMPEDLELF</sequence>